<dbReference type="SMART" id="SM00490">
    <property type="entry name" value="HELICc"/>
    <property type="match status" value="1"/>
</dbReference>
<dbReference type="EC" id="7.4.2.8" evidence="15"/>
<evidence type="ECO:0000256" key="1">
    <source>
        <dbReference type="ARBA" id="ARBA00001947"/>
    </source>
</evidence>
<dbReference type="GO" id="GO:0005886">
    <property type="term" value="C:plasma membrane"/>
    <property type="evidence" value="ECO:0007669"/>
    <property type="project" value="UniProtKB-SubCell"/>
</dbReference>
<keyword evidence="8 15" id="KW-0547">Nucleotide-binding</keyword>
<dbReference type="InterPro" id="IPR001650">
    <property type="entry name" value="Helicase_C-like"/>
</dbReference>
<dbReference type="GO" id="GO:0046872">
    <property type="term" value="F:metal ion binding"/>
    <property type="evidence" value="ECO:0007669"/>
    <property type="project" value="UniProtKB-KW"/>
</dbReference>
<feature type="binding site" evidence="15">
    <location>
        <begin position="103"/>
        <end position="107"/>
    </location>
    <ligand>
        <name>ATP</name>
        <dbReference type="ChEBI" id="CHEBI:30616"/>
    </ligand>
</feature>
<name>A0A0G4B3G6_9BACT</name>
<dbReference type="GO" id="GO:0005829">
    <property type="term" value="C:cytosol"/>
    <property type="evidence" value="ECO:0007669"/>
    <property type="project" value="TreeGrafter"/>
</dbReference>
<evidence type="ECO:0000256" key="10">
    <source>
        <dbReference type="ARBA" id="ARBA00022840"/>
    </source>
</evidence>
<dbReference type="KEGG" id="bbgw:UT28_C0001G0699"/>
<comment type="catalytic activity">
    <reaction evidence="15">
        <text>ATP + H2O + cellular proteinSide 1 = ADP + phosphate + cellular proteinSide 2.</text>
        <dbReference type="EC" id="7.4.2.8"/>
    </reaction>
</comment>
<dbReference type="PATRIC" id="fig|1618337.4.peg.697"/>
<comment type="function">
    <text evidence="15">Part of the Sec protein translocase complex. Interacts with the SecYEG preprotein conducting channel. Has a central role in coupling the hydrolysis of ATP to the transfer of proteins into and across the cell membrane, serving as an ATP-driven molecular motor driving the stepwise translocation of polypeptide chains across the membrane.</text>
</comment>
<dbReference type="NCBIfam" id="NF009538">
    <property type="entry name" value="PRK12904.1"/>
    <property type="match status" value="1"/>
</dbReference>
<dbReference type="SUPFAM" id="SSF81886">
    <property type="entry name" value="Helical scaffold and wing domains of SecA"/>
    <property type="match status" value="1"/>
</dbReference>
<dbReference type="SUPFAM" id="SSF52540">
    <property type="entry name" value="P-loop containing nucleoside triphosphate hydrolases"/>
    <property type="match status" value="2"/>
</dbReference>
<dbReference type="PROSITE" id="PS01312">
    <property type="entry name" value="SECA"/>
    <property type="match status" value="1"/>
</dbReference>
<evidence type="ECO:0000256" key="5">
    <source>
        <dbReference type="ARBA" id="ARBA00022475"/>
    </source>
</evidence>
<dbReference type="InterPro" id="IPR044722">
    <property type="entry name" value="SecA_SF2_C"/>
</dbReference>
<dbReference type="InterPro" id="IPR004027">
    <property type="entry name" value="SEC_C_motif"/>
</dbReference>
<evidence type="ECO:0000256" key="7">
    <source>
        <dbReference type="ARBA" id="ARBA00022723"/>
    </source>
</evidence>
<keyword evidence="12 15" id="KW-1278">Translocase</keyword>
<feature type="binding site" evidence="15">
    <location>
        <position position="519"/>
    </location>
    <ligand>
        <name>ATP</name>
        <dbReference type="ChEBI" id="CHEBI:30616"/>
    </ligand>
</feature>
<dbReference type="InterPro" id="IPR020937">
    <property type="entry name" value="SecA_CS"/>
</dbReference>
<evidence type="ECO:0000256" key="13">
    <source>
        <dbReference type="ARBA" id="ARBA00023010"/>
    </source>
</evidence>
<dbReference type="GO" id="GO:0005524">
    <property type="term" value="F:ATP binding"/>
    <property type="evidence" value="ECO:0007669"/>
    <property type="project" value="UniProtKB-UniRule"/>
</dbReference>
<dbReference type="InterPro" id="IPR014001">
    <property type="entry name" value="Helicase_ATP-bd"/>
</dbReference>
<dbReference type="FunFam" id="3.90.1440.10:FF:000002">
    <property type="entry name" value="Protein translocase subunit SecA"/>
    <property type="match status" value="1"/>
</dbReference>
<dbReference type="Gene3D" id="3.40.50.300">
    <property type="entry name" value="P-loop containing nucleotide triphosphate hydrolases"/>
    <property type="match status" value="3"/>
</dbReference>
<dbReference type="InterPro" id="IPR011130">
    <property type="entry name" value="SecA_preprotein_X-link_dom"/>
</dbReference>
<feature type="compositionally biased region" description="Polar residues" evidence="17">
    <location>
        <begin position="825"/>
        <end position="836"/>
    </location>
</feature>
<feature type="domain" description="Helicase C-terminal" evidence="19">
    <location>
        <begin position="437"/>
        <end position="611"/>
    </location>
</feature>
<evidence type="ECO:0000259" key="18">
    <source>
        <dbReference type="PROSITE" id="PS51192"/>
    </source>
</evidence>
<dbReference type="GO" id="GO:0065002">
    <property type="term" value="P:intracellular protein transmembrane transport"/>
    <property type="evidence" value="ECO:0007669"/>
    <property type="project" value="UniProtKB-UniRule"/>
</dbReference>
<evidence type="ECO:0000256" key="14">
    <source>
        <dbReference type="ARBA" id="ARBA00023136"/>
    </source>
</evidence>
<evidence type="ECO:0000256" key="17">
    <source>
        <dbReference type="SAM" id="MobiDB-lite"/>
    </source>
</evidence>
<accession>A0A0G4B3G6</accession>
<keyword evidence="13 15" id="KW-0811">Translocation</keyword>
<dbReference type="GO" id="GO:0008564">
    <property type="term" value="F:protein-exporting ATPase activity"/>
    <property type="evidence" value="ECO:0007669"/>
    <property type="project" value="UniProtKB-EC"/>
</dbReference>
<dbReference type="InterPro" id="IPR036266">
    <property type="entry name" value="SecA_Wing/Scaffold_sf"/>
</dbReference>
<dbReference type="SMART" id="SM00957">
    <property type="entry name" value="SecA_DEAD"/>
    <property type="match status" value="1"/>
</dbReference>
<proteinExistence type="inferred from homology"/>
<comment type="similarity">
    <text evidence="3 15 16">Belongs to the SecA family.</text>
</comment>
<keyword evidence="11 15" id="KW-0653">Protein transport</keyword>
<dbReference type="InterPro" id="IPR000185">
    <property type="entry name" value="SecA"/>
</dbReference>
<dbReference type="PRINTS" id="PR00906">
    <property type="entry name" value="SECA"/>
</dbReference>
<keyword evidence="5 15" id="KW-1003">Cell membrane</keyword>
<feature type="region of interest" description="Disordered" evidence="17">
    <location>
        <begin position="825"/>
        <end position="853"/>
    </location>
</feature>
<dbReference type="Proteomes" id="UP000035648">
    <property type="component" value="Chromosome"/>
</dbReference>
<dbReference type="Pfam" id="PF01043">
    <property type="entry name" value="SecA_PP_bind"/>
    <property type="match status" value="1"/>
</dbReference>
<evidence type="ECO:0000259" key="20">
    <source>
        <dbReference type="PROSITE" id="PS51196"/>
    </source>
</evidence>
<evidence type="ECO:0000256" key="9">
    <source>
        <dbReference type="ARBA" id="ARBA00022833"/>
    </source>
</evidence>
<dbReference type="AlphaFoldDB" id="A0A0G4B3G6"/>
<dbReference type="Gene3D" id="3.90.1440.10">
    <property type="entry name" value="SecA, preprotein cross-linking domain"/>
    <property type="match status" value="1"/>
</dbReference>
<feature type="domain" description="SecA family profile" evidence="20">
    <location>
        <begin position="1"/>
        <end position="606"/>
    </location>
</feature>
<feature type="domain" description="Helicase ATP-binding" evidence="18">
    <location>
        <begin position="87"/>
        <end position="272"/>
    </location>
</feature>
<comment type="subcellular location">
    <subcellularLocation>
        <location evidence="15">Cell membrane</location>
        <topology evidence="15">Peripheral membrane protein</topology>
        <orientation evidence="15">Cytoplasmic side</orientation>
    </subcellularLocation>
    <subcellularLocation>
        <location evidence="15">Cytoplasm</location>
    </subcellularLocation>
    <subcellularLocation>
        <location evidence="2">Membrane</location>
        <topology evidence="2">Peripheral membrane protein</topology>
    </subcellularLocation>
    <text evidence="15">Distribution is 50-50.</text>
</comment>
<comment type="cofactor">
    <cofactor evidence="1">
        <name>Zn(2+)</name>
        <dbReference type="ChEBI" id="CHEBI:29105"/>
    </cofactor>
</comment>
<dbReference type="STRING" id="1618337.UT28_C0001G0699"/>
<dbReference type="NCBIfam" id="TIGR00963">
    <property type="entry name" value="secA"/>
    <property type="match status" value="1"/>
</dbReference>
<dbReference type="PROSITE" id="PS51196">
    <property type="entry name" value="SECA_MOTOR_DEAD"/>
    <property type="match status" value="1"/>
</dbReference>
<evidence type="ECO:0000256" key="16">
    <source>
        <dbReference type="RuleBase" id="RU003874"/>
    </source>
</evidence>
<dbReference type="Pfam" id="PF07517">
    <property type="entry name" value="SecA_DEAD"/>
    <property type="match status" value="1"/>
</dbReference>
<dbReference type="InterPro" id="IPR011115">
    <property type="entry name" value="SecA_DEAD"/>
</dbReference>
<dbReference type="FunFam" id="3.40.50.300:FF:000429">
    <property type="entry name" value="Preprotein translocase subunit SecA"/>
    <property type="match status" value="1"/>
</dbReference>
<dbReference type="InterPro" id="IPR014018">
    <property type="entry name" value="SecA_motor_DEAD"/>
</dbReference>
<dbReference type="CDD" id="cd18803">
    <property type="entry name" value="SF2_C_secA"/>
    <property type="match status" value="1"/>
</dbReference>
<dbReference type="CDD" id="cd17928">
    <property type="entry name" value="DEXDc_SecA"/>
    <property type="match status" value="1"/>
</dbReference>
<evidence type="ECO:0000256" key="11">
    <source>
        <dbReference type="ARBA" id="ARBA00022927"/>
    </source>
</evidence>
<dbReference type="PANTHER" id="PTHR30612">
    <property type="entry name" value="SECA INNER MEMBRANE COMPONENT OF SEC PROTEIN SECRETION SYSTEM"/>
    <property type="match status" value="1"/>
</dbReference>
<dbReference type="Gene3D" id="3.10.450.50">
    <property type="match status" value="1"/>
</dbReference>
<comment type="subunit">
    <text evidence="15">Monomer and homodimer. Part of the essential Sec protein translocation apparatus which comprises SecA, SecYEG and auxiliary proteins SecDF. Other proteins may also be involved.</text>
</comment>
<dbReference type="SMART" id="SM00958">
    <property type="entry name" value="SecA_PP_bind"/>
    <property type="match status" value="1"/>
</dbReference>
<keyword evidence="9" id="KW-0862">Zinc</keyword>
<keyword evidence="7" id="KW-0479">Metal-binding</keyword>
<dbReference type="PROSITE" id="PS51192">
    <property type="entry name" value="HELICASE_ATP_BIND_1"/>
    <property type="match status" value="1"/>
</dbReference>
<feature type="binding site" evidence="15">
    <location>
        <position position="85"/>
    </location>
    <ligand>
        <name>ATP</name>
        <dbReference type="ChEBI" id="CHEBI:30616"/>
    </ligand>
</feature>
<dbReference type="GO" id="GO:0043952">
    <property type="term" value="P:protein transport by the Sec complex"/>
    <property type="evidence" value="ECO:0007669"/>
    <property type="project" value="TreeGrafter"/>
</dbReference>
<organism evidence="21 22">
    <name type="scientific">Berkelbacteria bacterium GW2011_GWE1_39_12</name>
    <dbReference type="NCBI Taxonomy" id="1618337"/>
    <lineage>
        <taxon>Bacteria</taxon>
        <taxon>Candidatus Berkelbacteria</taxon>
    </lineage>
</organism>
<evidence type="ECO:0000256" key="8">
    <source>
        <dbReference type="ARBA" id="ARBA00022741"/>
    </source>
</evidence>
<dbReference type="HAMAP" id="MF_01382">
    <property type="entry name" value="SecA"/>
    <property type="match status" value="1"/>
</dbReference>
<evidence type="ECO:0000256" key="12">
    <source>
        <dbReference type="ARBA" id="ARBA00022967"/>
    </source>
</evidence>
<evidence type="ECO:0000313" key="22">
    <source>
        <dbReference type="Proteomes" id="UP000035648"/>
    </source>
</evidence>
<keyword evidence="4 15" id="KW-0813">Transport</keyword>
<dbReference type="Gene3D" id="1.10.3060.10">
    <property type="entry name" value="Helical scaffold and wing domains of SecA"/>
    <property type="match status" value="2"/>
</dbReference>
<dbReference type="Pfam" id="PF07516">
    <property type="entry name" value="SecA_SW"/>
    <property type="match status" value="1"/>
</dbReference>
<dbReference type="GO" id="GO:0006605">
    <property type="term" value="P:protein targeting"/>
    <property type="evidence" value="ECO:0007669"/>
    <property type="project" value="UniProtKB-UniRule"/>
</dbReference>
<dbReference type="PANTHER" id="PTHR30612:SF0">
    <property type="entry name" value="CHLOROPLAST PROTEIN-TRANSPORTING ATPASE"/>
    <property type="match status" value="1"/>
</dbReference>
<evidence type="ECO:0000256" key="6">
    <source>
        <dbReference type="ARBA" id="ARBA00022490"/>
    </source>
</evidence>
<reference evidence="21 22" key="1">
    <citation type="journal article" date="2015" name="Nature">
        <title>rRNA introns, odd ribosomes, and small enigmatic genomes across a large radiation of phyla.</title>
        <authorList>
            <person name="Brown C.T."/>
            <person name="Hug L.A."/>
            <person name="Thomas B.C."/>
            <person name="Sharon I."/>
            <person name="Castelle C.J."/>
            <person name="Singh A."/>
            <person name="Wilkins M.J."/>
            <person name="Williams K.H."/>
            <person name="Banfield J.F."/>
        </authorList>
    </citation>
    <scope>NUCLEOTIDE SEQUENCE [LARGE SCALE GENOMIC DNA]</scope>
</reference>
<dbReference type="SUPFAM" id="SSF81767">
    <property type="entry name" value="Pre-protein crosslinking domain of SecA"/>
    <property type="match status" value="1"/>
</dbReference>
<keyword evidence="6 15" id="KW-0963">Cytoplasm</keyword>
<dbReference type="Pfam" id="PF02810">
    <property type="entry name" value="SEC-C"/>
    <property type="match status" value="1"/>
</dbReference>
<dbReference type="InterPro" id="IPR027417">
    <property type="entry name" value="P-loop_NTPase"/>
</dbReference>
<evidence type="ECO:0000313" key="21">
    <source>
        <dbReference type="EMBL" id="AKM82491.1"/>
    </source>
</evidence>
<dbReference type="InterPro" id="IPR036670">
    <property type="entry name" value="SecA_X-link_sf"/>
</dbReference>
<protein>
    <recommendedName>
        <fullName evidence="15 16">Protein translocase subunit SecA</fullName>
        <ecNumber evidence="15">7.4.2.8</ecNumber>
    </recommendedName>
</protein>
<evidence type="ECO:0000256" key="3">
    <source>
        <dbReference type="ARBA" id="ARBA00007650"/>
    </source>
</evidence>
<evidence type="ECO:0000256" key="4">
    <source>
        <dbReference type="ARBA" id="ARBA00022448"/>
    </source>
</evidence>
<sequence>MPNFFSKLFGSNEGVVKRMQPLVDKINSYEVDYEKLSDDELKNKTKEFKERLAKNETLDDLMPEAFASVREAAKRTIGQRHFDVQLIGGIVLHQGKIAEMKTGEGKTLVATLPLYLNALEGKGAHLITVNDYLARFHCAWMGQVYYKLGLSTAVINHEKSFLYVPEKKDAAVDSDQDPVSIEYANLKEISRKAAYAADITYGTNNEFGFDFLRDNMVQTLEHMVQRDLNFAIVDEVDSILIDEARTPLIISAPAEESASLYRKFALLVKNLKDKEDFAIDEKMHSVTLTDAGIDKVEKSLGISEIYSSETIHLVHHLEEALIAENLYKRNKDYVVKDGEVIIVDEFTGRMMPGRRYSEGLHQAIEAKENVEVQRESDTLATISFQNLFRMYNKLAGMTGTASTEAEEFWKIYKLDVVEIPTNKENIRKDSQDQIYKSEDAKFHAVAREVIERSKKGQPVLIGTISIEKSEKLSKMLKRDGVKHEVLNAKHHEREAKIIEQAGRVGAVTVATNMAGRGVDIILGGVPLDKEKREAVAKLGGLHIIGTERHESRRIDNQLRGRAGRQGDPGSSLFYVSMEDDLMRIFGGEKMKNLMDRLNLPDDMPIEHGLISRSIESAQRKVEGHNFDIRKHLVDYDDVANKHRQAIYTKRRAILQGANIHQEIIDLMDDQAKEEYLTKYNKIGEEVMSQIERMVYLRSIDTMWIEHLNAMDMLREGIGLQGYGQRDPLVEYKSRAYGLFQRLNEEINGQVVDVLLKADIRPVEKELTIEQAPINRSMQLQVASEEEAAGTFDNVASSMGEEPITVESDATPAPMTNNGVEVTVRKTGSVNNSTTPSAFGEVGRNDPCPCGSGKKYKKCHGK</sequence>
<dbReference type="EMBL" id="CP011213">
    <property type="protein sequence ID" value="AKM82491.1"/>
    <property type="molecule type" value="Genomic_DNA"/>
</dbReference>
<evidence type="ECO:0000256" key="2">
    <source>
        <dbReference type="ARBA" id="ARBA00004170"/>
    </source>
</evidence>
<dbReference type="PROSITE" id="PS51194">
    <property type="entry name" value="HELICASE_CTER"/>
    <property type="match status" value="1"/>
</dbReference>
<gene>
    <name evidence="15" type="primary">secA</name>
    <name evidence="21" type="ORF">UT28_C0001G0699</name>
</gene>
<dbReference type="InterPro" id="IPR011116">
    <property type="entry name" value="SecA_Wing/Scaffold"/>
</dbReference>
<dbReference type="GO" id="GO:0017038">
    <property type="term" value="P:protein import"/>
    <property type="evidence" value="ECO:0007669"/>
    <property type="project" value="InterPro"/>
</dbReference>
<evidence type="ECO:0000259" key="19">
    <source>
        <dbReference type="PROSITE" id="PS51194"/>
    </source>
</evidence>
<dbReference type="GO" id="GO:0031522">
    <property type="term" value="C:cell envelope Sec protein transport complex"/>
    <property type="evidence" value="ECO:0007669"/>
    <property type="project" value="TreeGrafter"/>
</dbReference>
<keyword evidence="14 15" id="KW-0472">Membrane</keyword>
<dbReference type="Pfam" id="PF21090">
    <property type="entry name" value="P-loop_SecA"/>
    <property type="match status" value="2"/>
</dbReference>
<evidence type="ECO:0000256" key="15">
    <source>
        <dbReference type="HAMAP-Rule" id="MF_01382"/>
    </source>
</evidence>
<keyword evidence="10 15" id="KW-0067">ATP-binding</keyword>